<name>A0A0A9A0C8_ARUDO</name>
<dbReference type="EMBL" id="GBRH01257403">
    <property type="protein sequence ID" value="JAD40492.1"/>
    <property type="molecule type" value="Transcribed_RNA"/>
</dbReference>
<accession>A0A0A9A0C8</accession>
<organism evidence="1">
    <name type="scientific">Arundo donax</name>
    <name type="common">Giant reed</name>
    <name type="synonym">Donax arundinaceus</name>
    <dbReference type="NCBI Taxonomy" id="35708"/>
    <lineage>
        <taxon>Eukaryota</taxon>
        <taxon>Viridiplantae</taxon>
        <taxon>Streptophyta</taxon>
        <taxon>Embryophyta</taxon>
        <taxon>Tracheophyta</taxon>
        <taxon>Spermatophyta</taxon>
        <taxon>Magnoliopsida</taxon>
        <taxon>Liliopsida</taxon>
        <taxon>Poales</taxon>
        <taxon>Poaceae</taxon>
        <taxon>PACMAD clade</taxon>
        <taxon>Arundinoideae</taxon>
        <taxon>Arundineae</taxon>
        <taxon>Arundo</taxon>
    </lineage>
</organism>
<reference evidence="1" key="1">
    <citation type="submission" date="2014-09" db="EMBL/GenBank/DDBJ databases">
        <authorList>
            <person name="Magalhaes I.L.F."/>
            <person name="Oliveira U."/>
            <person name="Santos F.R."/>
            <person name="Vidigal T.H.D.A."/>
            <person name="Brescovit A.D."/>
            <person name="Santos A.J."/>
        </authorList>
    </citation>
    <scope>NUCLEOTIDE SEQUENCE</scope>
    <source>
        <tissue evidence="1">Shoot tissue taken approximately 20 cm above the soil surface</tissue>
    </source>
</reference>
<dbReference type="AlphaFoldDB" id="A0A0A9A0C8"/>
<proteinExistence type="predicted"/>
<sequence>MIQVARMDQYSCSLLIVFFHKKLK</sequence>
<evidence type="ECO:0000313" key="1">
    <source>
        <dbReference type="EMBL" id="JAD40492.1"/>
    </source>
</evidence>
<protein>
    <submittedName>
        <fullName evidence="1">Uncharacterized protein</fullName>
    </submittedName>
</protein>
<reference evidence="1" key="2">
    <citation type="journal article" date="2015" name="Data Brief">
        <title>Shoot transcriptome of the giant reed, Arundo donax.</title>
        <authorList>
            <person name="Barrero R.A."/>
            <person name="Guerrero F.D."/>
            <person name="Moolhuijzen P."/>
            <person name="Goolsby J.A."/>
            <person name="Tidwell J."/>
            <person name="Bellgard S.E."/>
            <person name="Bellgard M.I."/>
        </authorList>
    </citation>
    <scope>NUCLEOTIDE SEQUENCE</scope>
    <source>
        <tissue evidence="1">Shoot tissue taken approximately 20 cm above the soil surface</tissue>
    </source>
</reference>